<dbReference type="EMBL" id="ML976977">
    <property type="protein sequence ID" value="KAF1963696.1"/>
    <property type="molecule type" value="Genomic_DNA"/>
</dbReference>
<evidence type="ECO:0000256" key="3">
    <source>
        <dbReference type="ARBA" id="ARBA00022692"/>
    </source>
</evidence>
<sequence>MSVAALIARDRSPLEINNDAVTGSQADIHITNRGSQFYWGLTAVFAIAAILMLAWSQLQSLDRRFYQKTVALSCLIMSMTYFTMAGNLGWVGIVVEWNRSDDNVSGATRQIFWVRYIGCLSNGTCFAWFFVIGRLLGALVATTYKWGYYVFCLIGFFYLSFDLLIHARSQASRTLNAPFTVYTVPVLIYVCVLWILYPIAWGVSEGGSYIAPDSEAVFYGVIDLSASDAG</sequence>
<protein>
    <submittedName>
        <fullName evidence="7">Family A G protein-coupled receptor-like protein</fullName>
    </submittedName>
</protein>
<dbReference type="SMART" id="SM01021">
    <property type="entry name" value="Bac_rhodopsin"/>
    <property type="match status" value="1"/>
</dbReference>
<comment type="subcellular location">
    <subcellularLocation>
        <location evidence="1">Membrane</location>
        <topology evidence="1">Multi-pass membrane protein</topology>
    </subcellularLocation>
</comment>
<keyword evidence="5 6" id="KW-0472">Membrane</keyword>
<gene>
    <name evidence="7" type="ORF">CC80DRAFT_530492</name>
</gene>
<evidence type="ECO:0000313" key="7">
    <source>
        <dbReference type="EMBL" id="KAF1963696.1"/>
    </source>
</evidence>
<dbReference type="GO" id="GO:0005886">
    <property type="term" value="C:plasma membrane"/>
    <property type="evidence" value="ECO:0007669"/>
    <property type="project" value="TreeGrafter"/>
</dbReference>
<feature type="transmembrane region" description="Helical" evidence="6">
    <location>
        <begin position="179"/>
        <end position="200"/>
    </location>
</feature>
<dbReference type="OrthoDB" id="536545at2759"/>
<proteinExistence type="inferred from homology"/>
<comment type="similarity">
    <text evidence="2">Belongs to the archaeal/bacterial/fungal opsin family.</text>
</comment>
<evidence type="ECO:0000256" key="2">
    <source>
        <dbReference type="ARBA" id="ARBA00008130"/>
    </source>
</evidence>
<dbReference type="SUPFAM" id="SSF81321">
    <property type="entry name" value="Family A G protein-coupled receptor-like"/>
    <property type="match status" value="1"/>
</dbReference>
<evidence type="ECO:0000256" key="4">
    <source>
        <dbReference type="ARBA" id="ARBA00022989"/>
    </source>
</evidence>
<feature type="transmembrane region" description="Helical" evidence="6">
    <location>
        <begin position="70"/>
        <end position="93"/>
    </location>
</feature>
<keyword evidence="8" id="KW-1185">Reference proteome</keyword>
<keyword evidence="4 6" id="KW-1133">Transmembrane helix</keyword>
<evidence type="ECO:0000313" key="8">
    <source>
        <dbReference type="Proteomes" id="UP000800035"/>
    </source>
</evidence>
<reference evidence="7" key="1">
    <citation type="journal article" date="2020" name="Stud. Mycol.">
        <title>101 Dothideomycetes genomes: a test case for predicting lifestyles and emergence of pathogens.</title>
        <authorList>
            <person name="Haridas S."/>
            <person name="Albert R."/>
            <person name="Binder M."/>
            <person name="Bloem J."/>
            <person name="Labutti K."/>
            <person name="Salamov A."/>
            <person name="Andreopoulos B."/>
            <person name="Baker S."/>
            <person name="Barry K."/>
            <person name="Bills G."/>
            <person name="Bluhm B."/>
            <person name="Cannon C."/>
            <person name="Castanera R."/>
            <person name="Culley D."/>
            <person name="Daum C."/>
            <person name="Ezra D."/>
            <person name="Gonzalez J."/>
            <person name="Henrissat B."/>
            <person name="Kuo A."/>
            <person name="Liang C."/>
            <person name="Lipzen A."/>
            <person name="Lutzoni F."/>
            <person name="Magnuson J."/>
            <person name="Mondo S."/>
            <person name="Nolan M."/>
            <person name="Ohm R."/>
            <person name="Pangilinan J."/>
            <person name="Park H.-J."/>
            <person name="Ramirez L."/>
            <person name="Alfaro M."/>
            <person name="Sun H."/>
            <person name="Tritt A."/>
            <person name="Yoshinaga Y."/>
            <person name="Zwiers L.-H."/>
            <person name="Turgeon B."/>
            <person name="Goodwin S."/>
            <person name="Spatafora J."/>
            <person name="Crous P."/>
            <person name="Grigoriev I."/>
        </authorList>
    </citation>
    <scope>NUCLEOTIDE SEQUENCE</scope>
    <source>
        <strain evidence="7">CBS 675.92</strain>
    </source>
</reference>
<feature type="transmembrane region" description="Helical" evidence="6">
    <location>
        <begin position="37"/>
        <end position="58"/>
    </location>
</feature>
<keyword evidence="3 6" id="KW-0812">Transmembrane</keyword>
<dbReference type="Gene3D" id="1.20.1070.10">
    <property type="entry name" value="Rhodopsin 7-helix transmembrane proteins"/>
    <property type="match status" value="2"/>
</dbReference>
<feature type="transmembrane region" description="Helical" evidence="6">
    <location>
        <begin position="113"/>
        <end position="136"/>
    </location>
</feature>
<dbReference type="PANTHER" id="PTHR28286">
    <property type="match status" value="1"/>
</dbReference>
<evidence type="ECO:0000256" key="1">
    <source>
        <dbReference type="ARBA" id="ARBA00004141"/>
    </source>
</evidence>
<dbReference type="GO" id="GO:0005783">
    <property type="term" value="C:endoplasmic reticulum"/>
    <property type="evidence" value="ECO:0007669"/>
    <property type="project" value="TreeGrafter"/>
</dbReference>
<accession>A0A6A5ULA0</accession>
<dbReference type="AlphaFoldDB" id="A0A6A5ULA0"/>
<evidence type="ECO:0000256" key="5">
    <source>
        <dbReference type="ARBA" id="ARBA00023136"/>
    </source>
</evidence>
<dbReference type="Pfam" id="PF01036">
    <property type="entry name" value="Bac_rhodopsin"/>
    <property type="match status" value="1"/>
</dbReference>
<name>A0A6A5ULA0_9PLEO</name>
<organism evidence="7 8">
    <name type="scientific">Byssothecium circinans</name>
    <dbReference type="NCBI Taxonomy" id="147558"/>
    <lineage>
        <taxon>Eukaryota</taxon>
        <taxon>Fungi</taxon>
        <taxon>Dikarya</taxon>
        <taxon>Ascomycota</taxon>
        <taxon>Pezizomycotina</taxon>
        <taxon>Dothideomycetes</taxon>
        <taxon>Pleosporomycetidae</taxon>
        <taxon>Pleosporales</taxon>
        <taxon>Massarineae</taxon>
        <taxon>Massarinaceae</taxon>
        <taxon>Byssothecium</taxon>
    </lineage>
</organism>
<dbReference type="PANTHER" id="PTHR28286:SF1">
    <property type="entry name" value="30 KDA HEAT SHOCK PROTEIN-RELATED"/>
    <property type="match status" value="1"/>
</dbReference>
<dbReference type="InterPro" id="IPR001425">
    <property type="entry name" value="Arc/bac/fun_rhodopsins"/>
</dbReference>
<keyword evidence="7" id="KW-0675">Receptor</keyword>
<feature type="transmembrane region" description="Helical" evidence="6">
    <location>
        <begin position="148"/>
        <end position="167"/>
    </location>
</feature>
<dbReference type="Proteomes" id="UP000800035">
    <property type="component" value="Unassembled WGS sequence"/>
</dbReference>
<evidence type="ECO:0000256" key="6">
    <source>
        <dbReference type="SAM" id="Phobius"/>
    </source>
</evidence>